<feature type="region of interest" description="Disordered" evidence="1">
    <location>
        <begin position="256"/>
        <end position="335"/>
    </location>
</feature>
<sequence length="335" mass="36889">MTNIGTTFTSSSLNKVYLVELKDSATSRSIRYGVYNSCIYYNSSSTPQSCISSAPAYSFDATQFATLCGASSSKSSTYTELVSSSNVNSLFKSIAIILPTTLLAFVAFSCTLLLRKNRENNRIPLIGSFASLLSFLVGAAGLALVLVVFLKGLPALEKQVDGLSHSWGAAIYFFGFGVLCTLGTFICFIVSFFVQDTKKTNDDFTLNDYGSTTKANEAYQPEFSPEVITTKTGEAYEPEFSPEVITTKAIEPEFSPEVITTPPGYYPPQQHTEPTPYQSGYYPAEHSESYQPGYPQEQPQSPIYNQSQAPHTFETYPQPTQPYHQGQPYDQKPSY</sequence>
<feature type="transmembrane region" description="Helical" evidence="2">
    <location>
        <begin position="170"/>
        <end position="194"/>
    </location>
</feature>
<proteinExistence type="predicted"/>
<dbReference type="GO" id="GO:0005886">
    <property type="term" value="C:plasma membrane"/>
    <property type="evidence" value="ECO:0007669"/>
    <property type="project" value="InterPro"/>
</dbReference>
<dbReference type="Proteomes" id="UP000253551">
    <property type="component" value="Unassembled WGS sequence"/>
</dbReference>
<protein>
    <submittedName>
        <fullName evidence="3">Uncharacterized protein</fullName>
    </submittedName>
</protein>
<comment type="caution">
    <text evidence="3">The sequence shown here is derived from an EMBL/GenBank/DDBJ whole genome shotgun (WGS) entry which is preliminary data.</text>
</comment>
<dbReference type="InterPro" id="IPR009571">
    <property type="entry name" value="SUR7/Rim9-like_fungi"/>
</dbReference>
<keyword evidence="2" id="KW-1133">Transmembrane helix</keyword>
<dbReference type="Pfam" id="PF06687">
    <property type="entry name" value="SUR7"/>
    <property type="match status" value="1"/>
</dbReference>
<feature type="transmembrane region" description="Helical" evidence="2">
    <location>
        <begin position="94"/>
        <end position="114"/>
    </location>
</feature>
<reference evidence="3 4" key="1">
    <citation type="journal article" date="2018" name="G3 (Bethesda)">
        <title>Phylogenetic and Phylogenomic Definition of Rhizopus Species.</title>
        <authorList>
            <person name="Gryganskyi A.P."/>
            <person name="Golan J."/>
            <person name="Dolatabadi S."/>
            <person name="Mondo S."/>
            <person name="Robb S."/>
            <person name="Idnurm A."/>
            <person name="Muszewska A."/>
            <person name="Steczkiewicz K."/>
            <person name="Masonjones S."/>
            <person name="Liao H.L."/>
            <person name="Gajdeczka M.T."/>
            <person name="Anike F."/>
            <person name="Vuek A."/>
            <person name="Anishchenko I.M."/>
            <person name="Voigt K."/>
            <person name="de Hoog G.S."/>
            <person name="Smith M.E."/>
            <person name="Heitman J."/>
            <person name="Vilgalys R."/>
            <person name="Stajich J.E."/>
        </authorList>
    </citation>
    <scope>NUCLEOTIDE SEQUENCE [LARGE SCALE GENOMIC DNA]</scope>
    <source>
        <strain evidence="3 4">LSU 92-RS-03</strain>
    </source>
</reference>
<evidence type="ECO:0000313" key="3">
    <source>
        <dbReference type="EMBL" id="RCH79616.1"/>
    </source>
</evidence>
<organism evidence="3 4">
    <name type="scientific">Rhizopus stolonifer</name>
    <name type="common">Rhizopus nigricans</name>
    <dbReference type="NCBI Taxonomy" id="4846"/>
    <lineage>
        <taxon>Eukaryota</taxon>
        <taxon>Fungi</taxon>
        <taxon>Fungi incertae sedis</taxon>
        <taxon>Mucoromycota</taxon>
        <taxon>Mucoromycotina</taxon>
        <taxon>Mucoromycetes</taxon>
        <taxon>Mucorales</taxon>
        <taxon>Mucorineae</taxon>
        <taxon>Rhizopodaceae</taxon>
        <taxon>Rhizopus</taxon>
    </lineage>
</organism>
<keyword evidence="2" id="KW-0472">Membrane</keyword>
<evidence type="ECO:0000256" key="2">
    <source>
        <dbReference type="SAM" id="Phobius"/>
    </source>
</evidence>
<name>A0A367IPQ3_RHIST</name>
<keyword evidence="2" id="KW-0812">Transmembrane</keyword>
<gene>
    <name evidence="3" type="ORF">CU098_004641</name>
</gene>
<keyword evidence="4" id="KW-1185">Reference proteome</keyword>
<evidence type="ECO:0000313" key="4">
    <source>
        <dbReference type="Proteomes" id="UP000253551"/>
    </source>
</evidence>
<feature type="transmembrane region" description="Helical" evidence="2">
    <location>
        <begin position="126"/>
        <end position="150"/>
    </location>
</feature>
<dbReference type="OrthoDB" id="2274012at2759"/>
<evidence type="ECO:0000256" key="1">
    <source>
        <dbReference type="SAM" id="MobiDB-lite"/>
    </source>
</evidence>
<accession>A0A367IPQ3</accession>
<dbReference type="AlphaFoldDB" id="A0A367IPQ3"/>
<dbReference type="EMBL" id="PJQM01006474">
    <property type="protein sequence ID" value="RCH79616.1"/>
    <property type="molecule type" value="Genomic_DNA"/>
</dbReference>
<feature type="compositionally biased region" description="Polar residues" evidence="1">
    <location>
        <begin position="269"/>
        <end position="278"/>
    </location>
</feature>
<feature type="compositionally biased region" description="Polar residues" evidence="1">
    <location>
        <begin position="297"/>
        <end position="324"/>
    </location>
</feature>